<accession>A0A0W1SSJ0</accession>
<dbReference type="Gene3D" id="3.40.50.1970">
    <property type="match status" value="1"/>
</dbReference>
<dbReference type="SUPFAM" id="SSF52255">
    <property type="entry name" value="N5-CAIR mutase (phosphoribosylaminoimidazole carboxylase, PurE)"/>
    <property type="match status" value="1"/>
</dbReference>
<dbReference type="PANTHER" id="PTHR43064">
    <property type="entry name" value="PHOSPHORIBOSYLAMINOIMIDAZOLE CARBOXYLASE-RELATED"/>
    <property type="match status" value="1"/>
</dbReference>
<feature type="domain" description="PurE" evidence="1">
    <location>
        <begin position="116"/>
        <end position="251"/>
    </location>
</feature>
<organism evidence="2 3">
    <name type="scientific">Haloferax profundi</name>
    <dbReference type="NCBI Taxonomy" id="1544718"/>
    <lineage>
        <taxon>Archaea</taxon>
        <taxon>Methanobacteriati</taxon>
        <taxon>Methanobacteriota</taxon>
        <taxon>Stenosarchaea group</taxon>
        <taxon>Halobacteria</taxon>
        <taxon>Halobacteriales</taxon>
        <taxon>Haloferacaceae</taxon>
        <taxon>Haloferax</taxon>
    </lineage>
</organism>
<evidence type="ECO:0000313" key="3">
    <source>
        <dbReference type="Proteomes" id="UP000053157"/>
    </source>
</evidence>
<evidence type="ECO:0000259" key="1">
    <source>
        <dbReference type="SMART" id="SM01001"/>
    </source>
</evidence>
<comment type="caution">
    <text evidence="2">The sequence shown here is derived from an EMBL/GenBank/DDBJ whole genome shotgun (WGS) entry which is preliminary data.</text>
</comment>
<evidence type="ECO:0000313" key="2">
    <source>
        <dbReference type="EMBL" id="KTG29438.1"/>
    </source>
</evidence>
<dbReference type="Proteomes" id="UP000053157">
    <property type="component" value="Unassembled WGS sequence"/>
</dbReference>
<dbReference type="GO" id="GO:0006189">
    <property type="term" value="P:'de novo' IMP biosynthetic process"/>
    <property type="evidence" value="ECO:0007669"/>
    <property type="project" value="InterPro"/>
</dbReference>
<dbReference type="NCBIfam" id="NF033503">
    <property type="entry name" value="LarB"/>
    <property type="match status" value="1"/>
</dbReference>
<keyword evidence="3" id="KW-1185">Reference proteome</keyword>
<dbReference type="EMBL" id="LOPV01000100">
    <property type="protein sequence ID" value="KTG29438.1"/>
    <property type="molecule type" value="Genomic_DNA"/>
</dbReference>
<dbReference type="GO" id="GO:0016787">
    <property type="term" value="F:hydrolase activity"/>
    <property type="evidence" value="ECO:0007669"/>
    <property type="project" value="InterPro"/>
</dbReference>
<dbReference type="RefSeq" id="WP_058571454.1">
    <property type="nucleotide sequence ID" value="NZ_LOPV01000100.1"/>
</dbReference>
<dbReference type="PANTHER" id="PTHR43064:SF1">
    <property type="entry name" value="SLL1489 PROTEIN"/>
    <property type="match status" value="1"/>
</dbReference>
<proteinExistence type="predicted"/>
<dbReference type="OrthoDB" id="372165at2157"/>
<sequence length="252" mass="25512">MRDILEAVADGSLSPAEAEARLAGYATTGAGRFDAARETRRGVPEAILAEGKTPDETATIAVAAVETSGRALVTRASADHAEAVADALPDCTIDRDARAKTVVACDSSFERPDLDATVGIVTGGTSDAEAAGEASVVLREMGVSVERVEDVGVAHLGRVLDHLDLLREVDVLVVAAGREGALPTVTAGLVDTPVIGLPVSTGYGHGGDGEAALLGMVQSCTVLSVVNIDAGYIAGAQAGLVARAISDARQSE</sequence>
<protein>
    <recommendedName>
        <fullName evidence="1">PurE domain-containing protein</fullName>
    </recommendedName>
</protein>
<dbReference type="InterPro" id="IPR039476">
    <property type="entry name" value="P2CMN_synthase_LarB"/>
</dbReference>
<name>A0A0W1SSJ0_9EURY</name>
<reference evidence="2 3" key="1">
    <citation type="submission" date="2015-12" db="EMBL/GenBank/DDBJ databases">
        <title>Haloferax profundi sp. nov. isolated from the Discovery deep brine-seawater interface in the Red Sea.</title>
        <authorList>
            <person name="Zhang G."/>
            <person name="Stingl U."/>
            <person name="Rashid M."/>
        </authorList>
    </citation>
    <scope>NUCLEOTIDE SEQUENCE [LARGE SCALE GENOMIC DNA]</scope>
    <source>
        <strain evidence="2 3">SB29</strain>
    </source>
</reference>
<dbReference type="SMART" id="SM01001">
    <property type="entry name" value="AIRC"/>
    <property type="match status" value="1"/>
</dbReference>
<dbReference type="AlphaFoldDB" id="A0A0W1SSJ0"/>
<gene>
    <name evidence="2" type="ORF">AUR66_10310</name>
</gene>
<dbReference type="Pfam" id="PF00731">
    <property type="entry name" value="AIRC"/>
    <property type="match status" value="1"/>
</dbReference>
<dbReference type="InterPro" id="IPR000031">
    <property type="entry name" value="PurE_dom"/>
</dbReference>